<dbReference type="RefSeq" id="WP_073120093.1">
    <property type="nucleotide sequence ID" value="NZ_FRAA01000001.1"/>
</dbReference>
<reference evidence="7" key="1">
    <citation type="submission" date="2016-11" db="EMBL/GenBank/DDBJ databases">
        <authorList>
            <person name="Varghese N."/>
            <person name="Submissions S."/>
        </authorList>
    </citation>
    <scope>NUCLEOTIDE SEQUENCE [LARGE SCALE GENOMIC DNA]</scope>
    <source>
        <strain evidence="7">DSM 26134</strain>
    </source>
</reference>
<feature type="chain" id="PRO_5009919329" evidence="4">
    <location>
        <begin position="19"/>
        <end position="345"/>
    </location>
</feature>
<organism evidence="6 7">
    <name type="scientific">Reichenbachiella agariperforans</name>
    <dbReference type="NCBI Taxonomy" id="156994"/>
    <lineage>
        <taxon>Bacteria</taxon>
        <taxon>Pseudomonadati</taxon>
        <taxon>Bacteroidota</taxon>
        <taxon>Cytophagia</taxon>
        <taxon>Cytophagales</taxon>
        <taxon>Reichenbachiellaceae</taxon>
        <taxon>Reichenbachiella</taxon>
    </lineage>
</organism>
<comment type="similarity">
    <text evidence="3">Belongs to the glycosyl hydrolase 5 (cellulase A) family.</text>
</comment>
<sequence>MNFRTIGILCLCMMLVFACSTTEDTSEDDAKTETVIEETEHPTLSPIEQHGNLQVKGHQLLNEHGEVAQLRGMSFFWSQWQGQFYNKTIVDYLADDWQCDIIRAAMGVNHGGYIENPEVELQKVDQLIQAAVDNGLYVIIDYHAHTASEDVESAVDFFSQMAKKYGHLPNVIYEIYNEPLEDSWADVLVPYAQSVIAAIRQHDPDNLVLCGTRTWSQRVDEVAQKPLEDNNVAYVLHFYAGTHKQDLRDIGDRAIAAGTCIFVSEFGVINADGDGDINYASTKEWMQWLDKHQLSWCNWAVSEKEEGASIFLPGTTSNQTPTAGSLTESGLYLRNILRNRNYDQP</sequence>
<dbReference type="PANTHER" id="PTHR34142">
    <property type="entry name" value="ENDO-BETA-1,4-GLUCANASE A"/>
    <property type="match status" value="1"/>
</dbReference>
<dbReference type="SUPFAM" id="SSF51445">
    <property type="entry name" value="(Trans)glycosidases"/>
    <property type="match status" value="1"/>
</dbReference>
<dbReference type="Gene3D" id="3.20.20.80">
    <property type="entry name" value="Glycosidases"/>
    <property type="match status" value="1"/>
</dbReference>
<dbReference type="PANTHER" id="PTHR34142:SF1">
    <property type="entry name" value="GLYCOSIDE HYDROLASE FAMILY 5 DOMAIN-CONTAINING PROTEIN"/>
    <property type="match status" value="1"/>
</dbReference>
<evidence type="ECO:0000313" key="7">
    <source>
        <dbReference type="Proteomes" id="UP000184474"/>
    </source>
</evidence>
<dbReference type="STRING" id="156994.SAMN04488028_1011084"/>
<dbReference type="EMBL" id="FRAA01000001">
    <property type="protein sequence ID" value="SHJ74300.1"/>
    <property type="molecule type" value="Genomic_DNA"/>
</dbReference>
<dbReference type="InterPro" id="IPR001547">
    <property type="entry name" value="Glyco_hydro_5"/>
</dbReference>
<dbReference type="PROSITE" id="PS00659">
    <property type="entry name" value="GLYCOSYL_HYDROL_F5"/>
    <property type="match status" value="1"/>
</dbReference>
<keyword evidence="7" id="KW-1185">Reference proteome</keyword>
<dbReference type="InterPro" id="IPR017853">
    <property type="entry name" value="GH"/>
</dbReference>
<feature type="signal peptide" evidence="4">
    <location>
        <begin position="1"/>
        <end position="18"/>
    </location>
</feature>
<evidence type="ECO:0000313" key="6">
    <source>
        <dbReference type="EMBL" id="SHJ74300.1"/>
    </source>
</evidence>
<dbReference type="InterPro" id="IPR018087">
    <property type="entry name" value="Glyco_hydro_5_CS"/>
</dbReference>
<dbReference type="GO" id="GO:0004553">
    <property type="term" value="F:hydrolase activity, hydrolyzing O-glycosyl compounds"/>
    <property type="evidence" value="ECO:0007669"/>
    <property type="project" value="InterPro"/>
</dbReference>
<feature type="domain" description="Glycoside hydrolase family 5" evidence="5">
    <location>
        <begin position="62"/>
        <end position="304"/>
    </location>
</feature>
<name>A0A1M6LT03_REIAG</name>
<dbReference type="GO" id="GO:0000272">
    <property type="term" value="P:polysaccharide catabolic process"/>
    <property type="evidence" value="ECO:0007669"/>
    <property type="project" value="InterPro"/>
</dbReference>
<dbReference type="PROSITE" id="PS51257">
    <property type="entry name" value="PROKAR_LIPOPROTEIN"/>
    <property type="match status" value="1"/>
</dbReference>
<dbReference type="AlphaFoldDB" id="A0A1M6LT03"/>
<protein>
    <submittedName>
        <fullName evidence="6">Endoglucanase</fullName>
    </submittedName>
</protein>
<keyword evidence="1 3" id="KW-0378">Hydrolase</keyword>
<evidence type="ECO:0000256" key="3">
    <source>
        <dbReference type="RuleBase" id="RU361153"/>
    </source>
</evidence>
<proteinExistence type="inferred from homology"/>
<evidence type="ECO:0000259" key="5">
    <source>
        <dbReference type="Pfam" id="PF00150"/>
    </source>
</evidence>
<dbReference type="Proteomes" id="UP000184474">
    <property type="component" value="Unassembled WGS sequence"/>
</dbReference>
<evidence type="ECO:0000256" key="2">
    <source>
        <dbReference type="ARBA" id="ARBA00023295"/>
    </source>
</evidence>
<accession>A0A1M6LT03</accession>
<gene>
    <name evidence="6" type="ORF">SAMN04488028_1011084</name>
</gene>
<keyword evidence="2 3" id="KW-0326">Glycosidase</keyword>
<evidence type="ECO:0000256" key="4">
    <source>
        <dbReference type="SAM" id="SignalP"/>
    </source>
</evidence>
<keyword evidence="4" id="KW-0732">Signal</keyword>
<evidence type="ECO:0000256" key="1">
    <source>
        <dbReference type="ARBA" id="ARBA00022801"/>
    </source>
</evidence>
<dbReference type="Pfam" id="PF00150">
    <property type="entry name" value="Cellulase"/>
    <property type="match status" value="1"/>
</dbReference>